<gene>
    <name evidence="2" type="ORF">E6C70_01030</name>
</gene>
<dbReference type="PANTHER" id="PTHR43031">
    <property type="entry name" value="FAD-DEPENDENT OXIDOREDUCTASE"/>
    <property type="match status" value="1"/>
</dbReference>
<evidence type="ECO:0000259" key="1">
    <source>
        <dbReference type="PROSITE" id="PS50206"/>
    </source>
</evidence>
<accession>A0A4S4G170</accession>
<dbReference type="InterPro" id="IPR001763">
    <property type="entry name" value="Rhodanese-like_dom"/>
</dbReference>
<dbReference type="RefSeq" id="WP_136421399.1">
    <property type="nucleotide sequence ID" value="NZ_SSSN01000002.1"/>
</dbReference>
<protein>
    <submittedName>
        <fullName evidence="2">Rhodanese-like domain-containing protein</fullName>
    </submittedName>
</protein>
<sequence>MESIDPVALAALRADGGAASAPIIDVREVDEVDVVRVVDTVNIPMSAFLDRIDEVPRDERIYVMCHVGGRSAQVTMYLEQRGYDVVNVAGGIQGWENAGLPVEHGR</sequence>
<dbReference type="SMART" id="SM00450">
    <property type="entry name" value="RHOD"/>
    <property type="match status" value="1"/>
</dbReference>
<evidence type="ECO:0000313" key="2">
    <source>
        <dbReference type="EMBL" id="THG36155.1"/>
    </source>
</evidence>
<evidence type="ECO:0000313" key="3">
    <source>
        <dbReference type="Proteomes" id="UP000307380"/>
    </source>
</evidence>
<dbReference type="PANTHER" id="PTHR43031:SF17">
    <property type="entry name" value="SULFURTRANSFERASE YTWF-RELATED"/>
    <property type="match status" value="1"/>
</dbReference>
<name>A0A4S4G170_9MICO</name>
<proteinExistence type="predicted"/>
<reference evidence="2 3" key="1">
    <citation type="submission" date="2019-04" db="EMBL/GenBank/DDBJ databases">
        <authorList>
            <person name="Jiang L."/>
        </authorList>
    </citation>
    <scope>NUCLEOTIDE SEQUENCE [LARGE SCALE GENOMIC DNA]</scope>
    <source>
        <strain evidence="2 3">YIM 131861</strain>
    </source>
</reference>
<dbReference type="Gene3D" id="3.40.250.10">
    <property type="entry name" value="Rhodanese-like domain"/>
    <property type="match status" value="1"/>
</dbReference>
<comment type="caution">
    <text evidence="2">The sequence shown here is derived from an EMBL/GenBank/DDBJ whole genome shotgun (WGS) entry which is preliminary data.</text>
</comment>
<dbReference type="Proteomes" id="UP000307380">
    <property type="component" value="Unassembled WGS sequence"/>
</dbReference>
<dbReference type="EMBL" id="SSSN01000002">
    <property type="protein sequence ID" value="THG36155.1"/>
    <property type="molecule type" value="Genomic_DNA"/>
</dbReference>
<organism evidence="2 3">
    <name type="scientific">Orlajensenia flava</name>
    <dbReference type="NCBI Taxonomy" id="2565934"/>
    <lineage>
        <taxon>Bacteria</taxon>
        <taxon>Bacillati</taxon>
        <taxon>Actinomycetota</taxon>
        <taxon>Actinomycetes</taxon>
        <taxon>Micrococcales</taxon>
        <taxon>Microbacteriaceae</taxon>
        <taxon>Orlajensenia</taxon>
    </lineage>
</organism>
<dbReference type="PROSITE" id="PS50206">
    <property type="entry name" value="RHODANESE_3"/>
    <property type="match status" value="1"/>
</dbReference>
<dbReference type="InterPro" id="IPR036873">
    <property type="entry name" value="Rhodanese-like_dom_sf"/>
</dbReference>
<dbReference type="AlphaFoldDB" id="A0A4S4G170"/>
<dbReference type="Pfam" id="PF00581">
    <property type="entry name" value="Rhodanese"/>
    <property type="match status" value="1"/>
</dbReference>
<dbReference type="SUPFAM" id="SSF52821">
    <property type="entry name" value="Rhodanese/Cell cycle control phosphatase"/>
    <property type="match status" value="1"/>
</dbReference>
<dbReference type="InterPro" id="IPR050229">
    <property type="entry name" value="GlpE_sulfurtransferase"/>
</dbReference>
<keyword evidence="3" id="KW-1185">Reference proteome</keyword>
<feature type="domain" description="Rhodanese" evidence="1">
    <location>
        <begin position="17"/>
        <end position="104"/>
    </location>
</feature>
<dbReference type="OrthoDB" id="9800872at2"/>